<reference evidence="1 2" key="1">
    <citation type="submission" date="2023-07" db="EMBL/GenBank/DDBJ databases">
        <title>Sequencing the genomes of 1000 actinobacteria strains.</title>
        <authorList>
            <person name="Klenk H.-P."/>
        </authorList>
    </citation>
    <scope>NUCLEOTIDE SEQUENCE [LARGE SCALE GENOMIC DNA]</scope>
    <source>
        <strain evidence="1 2">DSM 14785</strain>
    </source>
</reference>
<sequence length="313" mass="34638">MSDKKPVYFMEAILLHPDGSVHEWGSDFWQVLHRHVANLPLNERRYSFRGIRYGGSARTEKSPAVDYLYVGKRRWRSDFPDHAASDIDDETPLDVPGDLVEPLYAVPVAGTSYVAIYRTSGGPTFEAFERWVAHVLRCHETGDSFELRPYVRGDALERLRGALGVSKLRLKYDPGALRGEAGNERSVIERALRSVEDQLGGGVSVDVEISFGRATPDDGVAEAYARELEKNLSIPGVTQARATLIKDAARGSGGSREPVNFLRDQVVMRVPMIEDSAASRTPSLVLQAMTDTFGPFRHGLEHPEDEGSDEPEG</sequence>
<accession>A0ABU0GI76</accession>
<evidence type="ECO:0000313" key="1">
    <source>
        <dbReference type="EMBL" id="MDQ0424282.1"/>
    </source>
</evidence>
<dbReference type="Proteomes" id="UP001240250">
    <property type="component" value="Unassembled WGS sequence"/>
</dbReference>
<comment type="caution">
    <text evidence="1">The sequence shown here is derived from an EMBL/GenBank/DDBJ whole genome shotgun (WGS) entry which is preliminary data.</text>
</comment>
<dbReference type="RefSeq" id="WP_156441972.1">
    <property type="nucleotide sequence ID" value="NZ_JAUSVM010000001.1"/>
</dbReference>
<gene>
    <name evidence="1" type="ORF">JO380_000663</name>
</gene>
<organism evidence="1 2">
    <name type="scientific">Cellulomonas iranensis</name>
    <dbReference type="NCBI Taxonomy" id="76862"/>
    <lineage>
        <taxon>Bacteria</taxon>
        <taxon>Bacillati</taxon>
        <taxon>Actinomycetota</taxon>
        <taxon>Actinomycetes</taxon>
        <taxon>Micrococcales</taxon>
        <taxon>Cellulomonadaceae</taxon>
        <taxon>Cellulomonas</taxon>
    </lineage>
</organism>
<protein>
    <submittedName>
        <fullName evidence="1">Uncharacterized protein</fullName>
    </submittedName>
</protein>
<keyword evidence="2" id="KW-1185">Reference proteome</keyword>
<proteinExistence type="predicted"/>
<name>A0ABU0GI76_9CELL</name>
<evidence type="ECO:0000313" key="2">
    <source>
        <dbReference type="Proteomes" id="UP001240250"/>
    </source>
</evidence>
<dbReference type="EMBL" id="JAUSVM010000001">
    <property type="protein sequence ID" value="MDQ0424282.1"/>
    <property type="molecule type" value="Genomic_DNA"/>
</dbReference>